<dbReference type="Proteomes" id="UP000887580">
    <property type="component" value="Unplaced"/>
</dbReference>
<name>A0AC35GCM3_9BILA</name>
<protein>
    <submittedName>
        <fullName evidence="2">Uncharacterized protein</fullName>
    </submittedName>
</protein>
<proteinExistence type="predicted"/>
<dbReference type="WBParaSite" id="PS1159_v2.g3551.t1">
    <property type="protein sequence ID" value="PS1159_v2.g3551.t1"/>
    <property type="gene ID" value="PS1159_v2.g3551"/>
</dbReference>
<sequence length="240" mass="28172">MENILLKPLKKRFIPLSSDENENEPIYQPFKGKNNLEVPRSHFGRSISLSPIPQSPLRSPIEDNESPYLHSAPPSRNESRINKARTRHLDWCEEEDCDICEYLLNRQKSKNFFPSSDDLVASRRSKSVDPKRQKPRYAKKLGQLRAAMKIVAAKVNENVWEERYLEAEEFQIVMIWLRSVNGKLQKMLVLRDKRHEKYDYKAAQKAKEEYKAELNDSIDLSRIQHFLSPTEYSILLSLKK</sequence>
<accession>A0AC35GCM3</accession>
<organism evidence="1 2">
    <name type="scientific">Panagrolaimus sp. PS1159</name>
    <dbReference type="NCBI Taxonomy" id="55785"/>
    <lineage>
        <taxon>Eukaryota</taxon>
        <taxon>Metazoa</taxon>
        <taxon>Ecdysozoa</taxon>
        <taxon>Nematoda</taxon>
        <taxon>Chromadorea</taxon>
        <taxon>Rhabditida</taxon>
        <taxon>Tylenchina</taxon>
        <taxon>Panagrolaimomorpha</taxon>
        <taxon>Panagrolaimoidea</taxon>
        <taxon>Panagrolaimidae</taxon>
        <taxon>Panagrolaimus</taxon>
    </lineage>
</organism>
<evidence type="ECO:0000313" key="2">
    <source>
        <dbReference type="WBParaSite" id="PS1159_v2.g3551.t1"/>
    </source>
</evidence>
<reference evidence="2" key="1">
    <citation type="submission" date="2022-11" db="UniProtKB">
        <authorList>
            <consortium name="WormBaseParasite"/>
        </authorList>
    </citation>
    <scope>IDENTIFICATION</scope>
</reference>
<evidence type="ECO:0000313" key="1">
    <source>
        <dbReference type="Proteomes" id="UP000887580"/>
    </source>
</evidence>